<name>A0A2T6AYQ8_9RHOB</name>
<dbReference type="SUPFAM" id="SSF53254">
    <property type="entry name" value="Phosphoglycerate mutase-like"/>
    <property type="match status" value="1"/>
</dbReference>
<dbReference type="GO" id="GO:0005737">
    <property type="term" value="C:cytoplasm"/>
    <property type="evidence" value="ECO:0007669"/>
    <property type="project" value="TreeGrafter"/>
</dbReference>
<comment type="caution">
    <text evidence="1">The sequence shown here is derived from an EMBL/GenBank/DDBJ whole genome shotgun (WGS) entry which is preliminary data.</text>
</comment>
<evidence type="ECO:0000313" key="2">
    <source>
        <dbReference type="Proteomes" id="UP000244224"/>
    </source>
</evidence>
<dbReference type="PANTHER" id="PTHR48100:SF1">
    <property type="entry name" value="HISTIDINE PHOSPHATASE FAMILY PROTEIN-RELATED"/>
    <property type="match status" value="1"/>
</dbReference>
<proteinExistence type="predicted"/>
<dbReference type="InterPro" id="IPR029033">
    <property type="entry name" value="His_PPase_superfam"/>
</dbReference>
<sequence>MKRLWWVRHGPTHERAFCGWRDVPADLSDIAAIARLDAYLPAAAPVVSSTLLRARATADALAGSRPRLPARDDLRELHFGEWEGLRFDEVSARDPDLSRAYWEDPGDIAPPGGESWNAAAQRIDGAVQALMSAAMPDLVIVAHMGVILTRLALALDEAPSEALGHRIDPLSVTCLSFDNRRWRAETINHIP</sequence>
<reference evidence="1 2" key="1">
    <citation type="submission" date="2018-04" db="EMBL/GenBank/DDBJ databases">
        <title>Genomic Encyclopedia of Archaeal and Bacterial Type Strains, Phase II (KMG-II): from individual species to whole genera.</title>
        <authorList>
            <person name="Goeker M."/>
        </authorList>
    </citation>
    <scope>NUCLEOTIDE SEQUENCE [LARGE SCALE GENOMIC DNA]</scope>
    <source>
        <strain evidence="1 2">DSM 21823</strain>
    </source>
</reference>
<dbReference type="InterPro" id="IPR013078">
    <property type="entry name" value="His_Pase_superF_clade-1"/>
</dbReference>
<dbReference type="Gene3D" id="3.40.50.1240">
    <property type="entry name" value="Phosphoglycerate mutase-like"/>
    <property type="match status" value="1"/>
</dbReference>
<dbReference type="InterPro" id="IPR050275">
    <property type="entry name" value="PGM_Phosphatase"/>
</dbReference>
<dbReference type="RefSeq" id="WP_108129256.1">
    <property type="nucleotide sequence ID" value="NZ_QBKP01000008.1"/>
</dbReference>
<dbReference type="SMART" id="SM00855">
    <property type="entry name" value="PGAM"/>
    <property type="match status" value="1"/>
</dbReference>
<dbReference type="OrthoDB" id="8347407at2"/>
<dbReference type="GO" id="GO:0016791">
    <property type="term" value="F:phosphatase activity"/>
    <property type="evidence" value="ECO:0007669"/>
    <property type="project" value="TreeGrafter"/>
</dbReference>
<dbReference type="Pfam" id="PF00300">
    <property type="entry name" value="His_Phos_1"/>
    <property type="match status" value="1"/>
</dbReference>
<keyword evidence="2" id="KW-1185">Reference proteome</keyword>
<dbReference type="Proteomes" id="UP000244224">
    <property type="component" value="Unassembled WGS sequence"/>
</dbReference>
<dbReference type="CDD" id="cd07040">
    <property type="entry name" value="HP"/>
    <property type="match status" value="1"/>
</dbReference>
<evidence type="ECO:0000313" key="1">
    <source>
        <dbReference type="EMBL" id="PTX48942.1"/>
    </source>
</evidence>
<accession>A0A2T6AYQ8</accession>
<dbReference type="AlphaFoldDB" id="A0A2T6AYQ8"/>
<organism evidence="1 2">
    <name type="scientific">Gemmobacter caeni</name>
    <dbReference type="NCBI Taxonomy" id="589035"/>
    <lineage>
        <taxon>Bacteria</taxon>
        <taxon>Pseudomonadati</taxon>
        <taxon>Pseudomonadota</taxon>
        <taxon>Alphaproteobacteria</taxon>
        <taxon>Rhodobacterales</taxon>
        <taxon>Paracoccaceae</taxon>
        <taxon>Gemmobacter</taxon>
    </lineage>
</organism>
<gene>
    <name evidence="1" type="ORF">C8N34_10848</name>
</gene>
<protein>
    <submittedName>
        <fullName evidence="1">Broad specificity phosphatase PhoE</fullName>
    </submittedName>
</protein>
<dbReference type="EMBL" id="QBKP01000008">
    <property type="protein sequence ID" value="PTX48942.1"/>
    <property type="molecule type" value="Genomic_DNA"/>
</dbReference>
<dbReference type="PANTHER" id="PTHR48100">
    <property type="entry name" value="BROAD-SPECIFICITY PHOSPHATASE YOR283W-RELATED"/>
    <property type="match status" value="1"/>
</dbReference>